<evidence type="ECO:0000313" key="1">
    <source>
        <dbReference type="EMBL" id="CAG6786633.1"/>
    </source>
</evidence>
<accession>A0A8D9BK43</accession>
<proteinExistence type="predicted"/>
<protein>
    <submittedName>
        <fullName evidence="1">Uncharacterized protein</fullName>
    </submittedName>
</protein>
<dbReference type="AlphaFoldDB" id="A0A8D9BK43"/>
<dbReference type="EMBL" id="HBUF01649172">
    <property type="protein sequence ID" value="CAG6786627.1"/>
    <property type="molecule type" value="Transcribed_RNA"/>
</dbReference>
<name>A0A8D9BK43_9HEMI</name>
<dbReference type="EMBL" id="HBUF01649174">
    <property type="protein sequence ID" value="CAG6786631.1"/>
    <property type="molecule type" value="Transcribed_RNA"/>
</dbReference>
<dbReference type="EMBL" id="HBUF01649173">
    <property type="protein sequence ID" value="CAG6786629.1"/>
    <property type="molecule type" value="Transcribed_RNA"/>
</dbReference>
<reference evidence="1" key="1">
    <citation type="submission" date="2021-05" db="EMBL/GenBank/DDBJ databases">
        <authorList>
            <person name="Alioto T."/>
            <person name="Alioto T."/>
            <person name="Gomez Garrido J."/>
        </authorList>
    </citation>
    <scope>NUCLEOTIDE SEQUENCE</scope>
</reference>
<organism evidence="1">
    <name type="scientific">Cacopsylla melanoneura</name>
    <dbReference type="NCBI Taxonomy" id="428564"/>
    <lineage>
        <taxon>Eukaryota</taxon>
        <taxon>Metazoa</taxon>
        <taxon>Ecdysozoa</taxon>
        <taxon>Arthropoda</taxon>
        <taxon>Hexapoda</taxon>
        <taxon>Insecta</taxon>
        <taxon>Pterygota</taxon>
        <taxon>Neoptera</taxon>
        <taxon>Paraneoptera</taxon>
        <taxon>Hemiptera</taxon>
        <taxon>Sternorrhyncha</taxon>
        <taxon>Psylloidea</taxon>
        <taxon>Psyllidae</taxon>
        <taxon>Psyllinae</taxon>
        <taxon>Cacopsylla</taxon>
    </lineage>
</organism>
<sequence length="100" mass="11807">MFLIIGFSFSLFTGYDHTSTRFNHHVHHGGHVQRFLQHLLLELGDAHFGHVQTDGSLWFRRAHGAFRIGRRQQFLRDHHLVAMIRFLTQVHRLTRLELGL</sequence>
<dbReference type="EMBL" id="HBUF01649175">
    <property type="protein sequence ID" value="CAG6786633.1"/>
    <property type="molecule type" value="Transcribed_RNA"/>
</dbReference>